<dbReference type="EMBL" id="LUXO01000044">
    <property type="protein sequence ID" value="KZU99580.1"/>
    <property type="molecule type" value="Genomic_DNA"/>
</dbReference>
<name>A0AAW3RDX1_LACPN</name>
<comment type="caution">
    <text evidence="1">The sequence shown here is derived from an EMBL/GenBank/DDBJ whole genome shotgun (WGS) entry which is preliminary data.</text>
</comment>
<dbReference type="Proteomes" id="UP000076872">
    <property type="component" value="Unassembled WGS sequence"/>
</dbReference>
<sequence>MTEILCEHACLLATVGNIKTTADSFLRCQRWRIDYRSTLQKSQ</sequence>
<evidence type="ECO:0000313" key="2">
    <source>
        <dbReference type="Proteomes" id="UP000076872"/>
    </source>
</evidence>
<reference evidence="1 2" key="1">
    <citation type="submission" date="2016-03" db="EMBL/GenBank/DDBJ databases">
        <title>Comparative genomics of 54 Lactobacillus plantarum strains reveals genomic uncoupling from niche constraints.</title>
        <authorList>
            <person name="Martino M.E."/>
        </authorList>
    </citation>
    <scope>NUCLEOTIDE SEQUENCE [LARGE SCALE GENOMIC DNA]</scope>
    <source>
        <strain evidence="1 2">NAB2</strain>
    </source>
</reference>
<evidence type="ECO:0000313" key="1">
    <source>
        <dbReference type="EMBL" id="KZU99580.1"/>
    </source>
</evidence>
<gene>
    <name evidence="1" type="ORF">NAB2_3590</name>
</gene>
<proteinExistence type="predicted"/>
<protein>
    <submittedName>
        <fullName evidence="1">Uncharacterized protein</fullName>
    </submittedName>
</protein>
<accession>A0AAW3RDX1</accession>
<dbReference type="AlphaFoldDB" id="A0AAW3RDX1"/>
<organism evidence="1 2">
    <name type="scientific">Lactiplantibacillus plantarum</name>
    <name type="common">Lactobacillus plantarum</name>
    <dbReference type="NCBI Taxonomy" id="1590"/>
    <lineage>
        <taxon>Bacteria</taxon>
        <taxon>Bacillati</taxon>
        <taxon>Bacillota</taxon>
        <taxon>Bacilli</taxon>
        <taxon>Lactobacillales</taxon>
        <taxon>Lactobacillaceae</taxon>
        <taxon>Lactiplantibacillus</taxon>
    </lineage>
</organism>